<dbReference type="Proteomes" id="UP000594800">
    <property type="component" value="Chromosome"/>
</dbReference>
<gene>
    <name evidence="2" type="ORF">I0K15_02500</name>
</gene>
<keyword evidence="1" id="KW-1133">Transmembrane helix</keyword>
<protein>
    <submittedName>
        <fullName evidence="2">Uncharacterized protein</fullName>
    </submittedName>
</protein>
<reference evidence="2 3" key="1">
    <citation type="submission" date="2020-11" db="EMBL/GenBank/DDBJ databases">
        <title>Description of Pontivivens ytuae sp. nov. isolated from deep sea sediment of Mariana Trench.</title>
        <authorList>
            <person name="Wang Z."/>
            <person name="Sun Q.-L."/>
            <person name="Xu X.-D."/>
            <person name="Tang Y.-Z."/>
            <person name="Zhang J."/>
        </authorList>
    </citation>
    <scope>NUCLEOTIDE SEQUENCE [LARGE SCALE GENOMIC DNA]</scope>
    <source>
        <strain evidence="2 3">MT2928</strain>
    </source>
</reference>
<evidence type="ECO:0000313" key="3">
    <source>
        <dbReference type="Proteomes" id="UP000594800"/>
    </source>
</evidence>
<evidence type="ECO:0000256" key="1">
    <source>
        <dbReference type="SAM" id="Phobius"/>
    </source>
</evidence>
<organism evidence="2 3">
    <name type="scientific">Pontivivens ytuae</name>
    <dbReference type="NCBI Taxonomy" id="2789856"/>
    <lineage>
        <taxon>Bacteria</taxon>
        <taxon>Pseudomonadati</taxon>
        <taxon>Pseudomonadota</taxon>
        <taxon>Alphaproteobacteria</taxon>
        <taxon>Rhodobacterales</taxon>
        <taxon>Paracoccaceae</taxon>
        <taxon>Pontivivens</taxon>
    </lineage>
</organism>
<sequence>MIALLLGGLMAKHTVDYITVVAAMSYPPEIVDLFEIAWTLLCYPFVFFAARASVLFAVTAAGVYLASRLM</sequence>
<keyword evidence="3" id="KW-1185">Reference proteome</keyword>
<accession>A0A7S9LSY4</accession>
<keyword evidence="1" id="KW-0812">Transmembrane</keyword>
<keyword evidence="1" id="KW-0472">Membrane</keyword>
<proteinExistence type="predicted"/>
<feature type="transmembrane region" description="Helical" evidence="1">
    <location>
        <begin position="47"/>
        <end position="66"/>
    </location>
</feature>
<name>A0A7S9LSY4_9RHOB</name>
<dbReference type="AlphaFoldDB" id="A0A7S9LSY4"/>
<dbReference type="EMBL" id="CP064942">
    <property type="protein sequence ID" value="QPH54672.1"/>
    <property type="molecule type" value="Genomic_DNA"/>
</dbReference>
<evidence type="ECO:0000313" key="2">
    <source>
        <dbReference type="EMBL" id="QPH54672.1"/>
    </source>
</evidence>
<dbReference type="KEGG" id="poz:I0K15_02500"/>